<dbReference type="STRING" id="1801992.A2Y98_03480"/>
<keyword evidence="1" id="KW-1133">Transmembrane helix</keyword>
<sequence length="195" mass="21971">MDLIPRQQKQGNYLSNFGLKSRGILIDKKDSSRWVFLSNKWVILSFCALGLGLAVFGGLKVYDYYLHKNIKDLEGQILSAHSQYSQEMINKVTETENAIEIVENLSKNHIFSSLFFEKIEKLTLPEIQWDGYRIDTRLGEAELSGQAASYSFLAKQMDKFKEANFEISISGINLKGGGVSFSAAIKFDAAILLNE</sequence>
<dbReference type="AlphaFoldDB" id="A0A1G2F714"/>
<evidence type="ECO:0000313" key="2">
    <source>
        <dbReference type="EMBL" id="OGZ33717.1"/>
    </source>
</evidence>
<dbReference type="Proteomes" id="UP000179099">
    <property type="component" value="Unassembled WGS sequence"/>
</dbReference>
<name>A0A1G2F714_9BACT</name>
<evidence type="ECO:0000256" key="1">
    <source>
        <dbReference type="SAM" id="Phobius"/>
    </source>
</evidence>
<evidence type="ECO:0008006" key="4">
    <source>
        <dbReference type="Google" id="ProtNLM"/>
    </source>
</evidence>
<proteinExistence type="predicted"/>
<feature type="transmembrane region" description="Helical" evidence="1">
    <location>
        <begin position="41"/>
        <end position="62"/>
    </location>
</feature>
<comment type="caution">
    <text evidence="2">The sequence shown here is derived from an EMBL/GenBank/DDBJ whole genome shotgun (WGS) entry which is preliminary data.</text>
</comment>
<keyword evidence="1" id="KW-0472">Membrane</keyword>
<organism evidence="2 3">
    <name type="scientific">Candidatus Portnoybacteria bacterium RBG_19FT_COMBO_36_7</name>
    <dbReference type="NCBI Taxonomy" id="1801992"/>
    <lineage>
        <taxon>Bacteria</taxon>
        <taxon>Candidatus Portnoyibacteriota</taxon>
    </lineage>
</organism>
<dbReference type="EMBL" id="MHMW01000027">
    <property type="protein sequence ID" value="OGZ33717.1"/>
    <property type="molecule type" value="Genomic_DNA"/>
</dbReference>
<reference evidence="2 3" key="1">
    <citation type="journal article" date="2016" name="Nat. Commun.">
        <title>Thousands of microbial genomes shed light on interconnected biogeochemical processes in an aquifer system.</title>
        <authorList>
            <person name="Anantharaman K."/>
            <person name="Brown C.T."/>
            <person name="Hug L.A."/>
            <person name="Sharon I."/>
            <person name="Castelle C.J."/>
            <person name="Probst A.J."/>
            <person name="Thomas B.C."/>
            <person name="Singh A."/>
            <person name="Wilkins M.J."/>
            <person name="Karaoz U."/>
            <person name="Brodie E.L."/>
            <person name="Williams K.H."/>
            <person name="Hubbard S.S."/>
            <person name="Banfield J.F."/>
        </authorList>
    </citation>
    <scope>NUCLEOTIDE SEQUENCE [LARGE SCALE GENOMIC DNA]</scope>
</reference>
<evidence type="ECO:0000313" key="3">
    <source>
        <dbReference type="Proteomes" id="UP000179099"/>
    </source>
</evidence>
<keyword evidence="1" id="KW-0812">Transmembrane</keyword>
<accession>A0A1G2F714</accession>
<protein>
    <recommendedName>
        <fullName evidence="4">PilN domain-containing protein</fullName>
    </recommendedName>
</protein>
<gene>
    <name evidence="2" type="ORF">A2Y98_03480</name>
</gene>